<sequence length="123" mass="14779">MSVFCSENALRLPKGKWGASIETDTNHWNELNVMARFPNYYRDNFDYSQLENFDHVYMRWKEKFVLPYPNRTSEKKPSSGFYYICLQKSTGELTGYFYNKTERLQLLELRYDPQLTSTAFQIR</sequence>
<dbReference type="PANTHER" id="PTHR14534">
    <property type="entry name" value="VACUOLAR IMPORT AND DEGRADATION PROTEIN 24"/>
    <property type="match status" value="1"/>
</dbReference>
<dbReference type="Pfam" id="PF09783">
    <property type="entry name" value="Vac_ImportDeg"/>
    <property type="match status" value="1"/>
</dbReference>
<dbReference type="EMBL" id="JAKROA010000006">
    <property type="protein sequence ID" value="KAL5106459.1"/>
    <property type="molecule type" value="Genomic_DNA"/>
</dbReference>
<dbReference type="PANTHER" id="PTHR14534:SF3">
    <property type="entry name" value="GID COMPLEX SUBUNIT 4 HOMOLOG"/>
    <property type="match status" value="1"/>
</dbReference>
<keyword evidence="3" id="KW-1185">Reference proteome</keyword>
<reference evidence="2 3" key="1">
    <citation type="journal article" date="2022" name="Front. Cell. Infect. Microbiol.">
        <title>The Genomes of Two Strains of Taenia crassiceps the Animal Model for the Study of Human Cysticercosis.</title>
        <authorList>
            <person name="Bobes R.J."/>
            <person name="Estrada K."/>
            <person name="Rios-Valencia D.G."/>
            <person name="Calderon-Gallegos A."/>
            <person name="de la Torre P."/>
            <person name="Carrero J.C."/>
            <person name="Sanchez-Flores A."/>
            <person name="Laclette J.P."/>
        </authorList>
    </citation>
    <scope>NUCLEOTIDE SEQUENCE [LARGE SCALE GENOMIC DNA]</scope>
    <source>
        <strain evidence="2">WFUcys</strain>
    </source>
</reference>
<organism evidence="2 3">
    <name type="scientific">Taenia crassiceps</name>
    <dbReference type="NCBI Taxonomy" id="6207"/>
    <lineage>
        <taxon>Eukaryota</taxon>
        <taxon>Metazoa</taxon>
        <taxon>Spiralia</taxon>
        <taxon>Lophotrochozoa</taxon>
        <taxon>Platyhelminthes</taxon>
        <taxon>Cestoda</taxon>
        <taxon>Eucestoda</taxon>
        <taxon>Cyclophyllidea</taxon>
        <taxon>Taeniidae</taxon>
        <taxon>Taenia</taxon>
    </lineage>
</organism>
<proteinExistence type="inferred from homology"/>
<name>A0ABR4QA00_9CEST</name>
<protein>
    <submittedName>
        <fullName evidence="2">Uncharacterized protein</fullName>
    </submittedName>
</protein>
<dbReference type="Proteomes" id="UP001651158">
    <property type="component" value="Unassembled WGS sequence"/>
</dbReference>
<accession>A0ABR4QA00</accession>
<evidence type="ECO:0000313" key="3">
    <source>
        <dbReference type="Proteomes" id="UP001651158"/>
    </source>
</evidence>
<gene>
    <name evidence="2" type="ORF">TcWFU_010078</name>
</gene>
<evidence type="ECO:0000313" key="2">
    <source>
        <dbReference type="EMBL" id="KAL5106459.1"/>
    </source>
</evidence>
<evidence type="ECO:0000256" key="1">
    <source>
        <dbReference type="ARBA" id="ARBA00061469"/>
    </source>
</evidence>
<comment type="caution">
    <text evidence="2">The sequence shown here is derived from an EMBL/GenBank/DDBJ whole genome shotgun (WGS) entry which is preliminary data.</text>
</comment>
<dbReference type="InterPro" id="IPR018618">
    <property type="entry name" value="GID4/10-like"/>
</dbReference>
<comment type="similarity">
    <text evidence="1">Belongs to the GID4/VID24 family.</text>
</comment>